<organism evidence="1 2">
    <name type="scientific">Nitratireductor indicus C115</name>
    <dbReference type="NCBI Taxonomy" id="1231190"/>
    <lineage>
        <taxon>Bacteria</taxon>
        <taxon>Pseudomonadati</taxon>
        <taxon>Pseudomonadota</taxon>
        <taxon>Alphaproteobacteria</taxon>
        <taxon>Hyphomicrobiales</taxon>
        <taxon>Phyllobacteriaceae</taxon>
        <taxon>Nitratireductor</taxon>
    </lineage>
</organism>
<dbReference type="STRING" id="721133.SAMN05216176_1259"/>
<proteinExistence type="predicted"/>
<dbReference type="RefSeq" id="WP_009452939.1">
    <property type="nucleotide sequence ID" value="NZ_AMSI01000034.1"/>
</dbReference>
<dbReference type="PATRIC" id="fig|1231190.3.peg.4836"/>
<evidence type="ECO:0000313" key="2">
    <source>
        <dbReference type="Proteomes" id="UP000007374"/>
    </source>
</evidence>
<dbReference type="OrthoDB" id="564871at2"/>
<evidence type="ECO:0008006" key="3">
    <source>
        <dbReference type="Google" id="ProtNLM"/>
    </source>
</evidence>
<name>K2PFX1_9HYPH</name>
<gene>
    <name evidence="1" type="ORF">NA8A_23509</name>
</gene>
<sequence length="204" mass="23549">MLTVCTLLWDANSCSRDFSRMYDEEWVHKLYRGFRRNLTVPFRFVCFTDRPRIFDPGIEQDAILAKRPDYGACIEAYRTDGPMILAGLDTVVLGNIDHLAAWCETAKAQALPRDPYHPNIACNGVALVPAGWTKIATQHRGENDMEWVRKFPHSFIDDLFPGEVVSFKGHVKKHGLRNARIVYFHGLQKPHELDGVDWIKEHWR</sequence>
<dbReference type="EMBL" id="AMSI01000034">
    <property type="protein sequence ID" value="EKF39912.1"/>
    <property type="molecule type" value="Genomic_DNA"/>
</dbReference>
<protein>
    <recommendedName>
        <fullName evidence="3">Glycosyltransferase</fullName>
    </recommendedName>
</protein>
<evidence type="ECO:0000313" key="1">
    <source>
        <dbReference type="EMBL" id="EKF39912.1"/>
    </source>
</evidence>
<dbReference type="AlphaFoldDB" id="K2PFX1"/>
<accession>K2PFX1</accession>
<keyword evidence="2" id="KW-1185">Reference proteome</keyword>
<dbReference type="Proteomes" id="UP000007374">
    <property type="component" value="Unassembled WGS sequence"/>
</dbReference>
<comment type="caution">
    <text evidence="1">The sequence shown here is derived from an EMBL/GenBank/DDBJ whole genome shotgun (WGS) entry which is preliminary data.</text>
</comment>
<reference evidence="1 2" key="1">
    <citation type="journal article" date="2012" name="J. Bacteriol.">
        <title>Genome Sequence of Nitratireductor indicus Type Strain C115.</title>
        <authorList>
            <person name="Lai Q."/>
            <person name="Li G."/>
            <person name="Yu Z."/>
            <person name="Shao Z."/>
        </authorList>
    </citation>
    <scope>NUCLEOTIDE SEQUENCE [LARGE SCALE GENOMIC DNA]</scope>
    <source>
        <strain evidence="1 2">C115</strain>
    </source>
</reference>